<dbReference type="SMART" id="SM00184">
    <property type="entry name" value="RING"/>
    <property type="match status" value="1"/>
</dbReference>
<keyword evidence="4" id="KW-0479">Metal-binding</keyword>
<dbReference type="PANTHER" id="PTHR45626:SF17">
    <property type="entry name" value="HELICASE-LIKE TRANSCRIPTION FACTOR"/>
    <property type="match status" value="1"/>
</dbReference>
<dbReference type="PROSITE" id="PS51194">
    <property type="entry name" value="HELICASE_CTER"/>
    <property type="match status" value="1"/>
</dbReference>
<dbReference type="InterPro" id="IPR000330">
    <property type="entry name" value="SNF2_N"/>
</dbReference>
<keyword evidence="10" id="KW-0067">ATP-binding</keyword>
<gene>
    <name evidence="16" type="ORF">CEURO_LOCUS1887</name>
</gene>
<evidence type="ECO:0000256" key="12">
    <source>
        <dbReference type="PROSITE-ProRule" id="PRU00175"/>
    </source>
</evidence>
<evidence type="ECO:0000256" key="1">
    <source>
        <dbReference type="ARBA" id="ARBA00004123"/>
    </source>
</evidence>
<keyword evidence="9" id="KW-0862">Zinc</keyword>
<evidence type="ECO:0000256" key="10">
    <source>
        <dbReference type="ARBA" id="ARBA00022840"/>
    </source>
</evidence>
<dbReference type="InterPro" id="IPR014905">
    <property type="entry name" value="HIRAN"/>
</dbReference>
<dbReference type="GO" id="GO:0016818">
    <property type="term" value="F:hydrolase activity, acting on acid anhydrides, in phosphorus-containing anhydrides"/>
    <property type="evidence" value="ECO:0007669"/>
    <property type="project" value="InterPro"/>
</dbReference>
<evidence type="ECO:0000256" key="8">
    <source>
        <dbReference type="ARBA" id="ARBA00022806"/>
    </source>
</evidence>
<dbReference type="PROSITE" id="PS51192">
    <property type="entry name" value="HELICASE_ATP_BIND_1"/>
    <property type="match status" value="1"/>
</dbReference>
<comment type="caution">
    <text evidence="16">The sequence shown here is derived from an EMBL/GenBank/DDBJ whole genome shotgun (WGS) entry which is preliminary data.</text>
</comment>
<dbReference type="EMBL" id="CAMAPE010000004">
    <property type="protein sequence ID" value="CAH9062320.1"/>
    <property type="molecule type" value="Genomic_DNA"/>
</dbReference>
<dbReference type="OrthoDB" id="448448at2759"/>
<dbReference type="InterPro" id="IPR017907">
    <property type="entry name" value="Znf_RING_CS"/>
</dbReference>
<keyword evidence="8" id="KW-0347">Helicase</keyword>
<dbReference type="GO" id="GO:0005634">
    <property type="term" value="C:nucleus"/>
    <property type="evidence" value="ECO:0007669"/>
    <property type="project" value="UniProtKB-SubCell"/>
</dbReference>
<evidence type="ECO:0000256" key="3">
    <source>
        <dbReference type="ARBA" id="ARBA00008438"/>
    </source>
</evidence>
<dbReference type="GO" id="GO:0006281">
    <property type="term" value="P:DNA repair"/>
    <property type="evidence" value="ECO:0007669"/>
    <property type="project" value="TreeGrafter"/>
</dbReference>
<dbReference type="SUPFAM" id="SSF57850">
    <property type="entry name" value="RING/U-box"/>
    <property type="match status" value="1"/>
</dbReference>
<evidence type="ECO:0000256" key="2">
    <source>
        <dbReference type="ARBA" id="ARBA00004474"/>
    </source>
</evidence>
<dbReference type="Proteomes" id="UP001152484">
    <property type="component" value="Unassembled WGS sequence"/>
</dbReference>
<dbReference type="PANTHER" id="PTHR45626">
    <property type="entry name" value="TRANSCRIPTION TERMINATION FACTOR 2-RELATED"/>
    <property type="match status" value="1"/>
</dbReference>
<feature type="domain" description="Helicase C-terminal" evidence="15">
    <location>
        <begin position="671"/>
        <end position="837"/>
    </location>
</feature>
<protein>
    <submittedName>
        <fullName evidence="16">Uncharacterized protein</fullName>
    </submittedName>
</protein>
<dbReference type="InterPro" id="IPR013083">
    <property type="entry name" value="Znf_RING/FYVE/PHD"/>
</dbReference>
<dbReference type="InterPro" id="IPR014001">
    <property type="entry name" value="Helicase_ATP-bd"/>
</dbReference>
<dbReference type="PROSITE" id="PS50089">
    <property type="entry name" value="ZF_RING_2"/>
    <property type="match status" value="1"/>
</dbReference>
<dbReference type="Gene3D" id="3.30.70.2330">
    <property type="match status" value="1"/>
</dbReference>
<feature type="domain" description="RING-type" evidence="13">
    <location>
        <begin position="601"/>
        <end position="640"/>
    </location>
</feature>
<dbReference type="Pfam" id="PF00176">
    <property type="entry name" value="SNF2-rel_dom"/>
    <property type="match status" value="1"/>
</dbReference>
<dbReference type="Gene3D" id="3.40.50.10810">
    <property type="entry name" value="Tandem AAA-ATPase domain"/>
    <property type="match status" value="1"/>
</dbReference>
<evidence type="ECO:0000313" key="16">
    <source>
        <dbReference type="EMBL" id="CAH9062320.1"/>
    </source>
</evidence>
<dbReference type="Pfam" id="PF00271">
    <property type="entry name" value="Helicase_C"/>
    <property type="match status" value="1"/>
</dbReference>
<dbReference type="SMART" id="SM00487">
    <property type="entry name" value="DEXDc"/>
    <property type="match status" value="1"/>
</dbReference>
<dbReference type="GO" id="GO:0008094">
    <property type="term" value="F:ATP-dependent activity, acting on DNA"/>
    <property type="evidence" value="ECO:0007669"/>
    <property type="project" value="TreeGrafter"/>
</dbReference>
<evidence type="ECO:0000259" key="14">
    <source>
        <dbReference type="PROSITE" id="PS51192"/>
    </source>
</evidence>
<dbReference type="InterPro" id="IPR001841">
    <property type="entry name" value="Znf_RING"/>
</dbReference>
<dbReference type="CDD" id="cd16509">
    <property type="entry name" value="RING-HC_HLTF"/>
    <property type="match status" value="1"/>
</dbReference>
<dbReference type="GO" id="GO:0008270">
    <property type="term" value="F:zinc ion binding"/>
    <property type="evidence" value="ECO:0007669"/>
    <property type="project" value="UniProtKB-KW"/>
</dbReference>
<dbReference type="Gene3D" id="3.30.40.10">
    <property type="entry name" value="Zinc/RING finger domain, C3HC4 (zinc finger)"/>
    <property type="match status" value="1"/>
</dbReference>
<dbReference type="InterPro" id="IPR038718">
    <property type="entry name" value="SNF2-like_sf"/>
</dbReference>
<dbReference type="InterPro" id="IPR001650">
    <property type="entry name" value="Helicase_C-like"/>
</dbReference>
<evidence type="ECO:0000256" key="7">
    <source>
        <dbReference type="ARBA" id="ARBA00022801"/>
    </source>
</evidence>
<reference evidence="16" key="1">
    <citation type="submission" date="2022-07" db="EMBL/GenBank/DDBJ databases">
        <authorList>
            <person name="Macas J."/>
            <person name="Novak P."/>
            <person name="Neumann P."/>
        </authorList>
    </citation>
    <scope>NUCLEOTIDE SEQUENCE</scope>
</reference>
<sequence>MSDGEDPVQAFMLLDDWPSEPFTEENDGGELYLVGFVTANVVGLRYYTGKVNGGEVVNLVRQPLNVYDSNAIQVLNVRSQQVGHIEASAAEVISPLIDSGIITIEGIVPKMPWGRNRYKIACQIHIFARISEFDTLKCIFLSAGLDFISKNDPSLALSEAAIVKEQVNAGERKSIDEIFKLLDEKVGKKAVLGTLDPPNAIIKSELLSHQKEGLWWLVQQEIAHDLPPFWEERNGLYVNVLTNYCMDNCPDPIRGGIFADDMGLGKTLTLISLIAFDKYEKLEEKENIPVASISEGSRPRKKLKSEDTQSKLTSFNMVSSSNMRTTLVVCPPAVFSVWITQLEEHTKVGSLKVYLYYGTKRTGDVNMFQKYDIVLTTYNTLASEDALRDSPLKMIEWWRVVLDEAHMIKNVNAQQSRAVNNLKAKRRWVVTGTPIQNSSFDLYSFMAFLRVEPLSVKNYWNSLIQRPLSHGDQKGILRLQALMETLSLRRTKDKTLIGLPAKTIETYFVQLSEEEREIYDKMELKAQKIIKNYISEESSMKSYWTVVSALVRLRQICADVALVPVELRDLLPTSQIGDVQNNPELLSKMLMALQDDDGLSCPICLSPPKDTVITCCAHIFCKKCILKTLQQSKPSCPMCRHPLTESNLFFAPSDTSKSDCEGNGPSSKVVALIDLLLAERERDPTVKSVVFSQFRSMLHLLEEPLKVAGFKIQRLDGSMNANKRAQVIKEFGVPAPEGATVLLASLKASGVGVNLTMASRVYLFDPWWNPAVEEQAMDRVHRIGQREEVKIVRMIAQDTIEERILQLQEKKKFLAREVFRKKQNSRDQRDISVDDLITLMNL</sequence>
<dbReference type="SUPFAM" id="SSF52540">
    <property type="entry name" value="P-loop containing nucleoside triphosphate hydrolases"/>
    <property type="match status" value="2"/>
</dbReference>
<keyword evidence="11" id="KW-0539">Nucleus</keyword>
<dbReference type="AlphaFoldDB" id="A0A9P0YJX1"/>
<keyword evidence="7" id="KW-0378">Hydrolase</keyword>
<proteinExistence type="inferred from homology"/>
<dbReference type="InterPro" id="IPR049730">
    <property type="entry name" value="SNF2/RAD54-like_C"/>
</dbReference>
<dbReference type="SMART" id="SM00910">
    <property type="entry name" value="HIRAN"/>
    <property type="match status" value="1"/>
</dbReference>
<dbReference type="Gene3D" id="3.40.50.300">
    <property type="entry name" value="P-loop containing nucleotide triphosphate hydrolases"/>
    <property type="match status" value="1"/>
</dbReference>
<dbReference type="CDD" id="cd18793">
    <property type="entry name" value="SF2_C_SNF"/>
    <property type="match status" value="1"/>
</dbReference>
<evidence type="ECO:0000259" key="15">
    <source>
        <dbReference type="PROSITE" id="PS51194"/>
    </source>
</evidence>
<dbReference type="GO" id="GO:0003676">
    <property type="term" value="F:nucleic acid binding"/>
    <property type="evidence" value="ECO:0007669"/>
    <property type="project" value="InterPro"/>
</dbReference>
<dbReference type="SMART" id="SM00490">
    <property type="entry name" value="HELICc"/>
    <property type="match status" value="1"/>
</dbReference>
<evidence type="ECO:0000256" key="6">
    <source>
        <dbReference type="ARBA" id="ARBA00022771"/>
    </source>
</evidence>
<evidence type="ECO:0000256" key="5">
    <source>
        <dbReference type="ARBA" id="ARBA00022741"/>
    </source>
</evidence>
<dbReference type="PROSITE" id="PS00518">
    <property type="entry name" value="ZF_RING_1"/>
    <property type="match status" value="1"/>
</dbReference>
<dbReference type="GO" id="GO:0005524">
    <property type="term" value="F:ATP binding"/>
    <property type="evidence" value="ECO:0007669"/>
    <property type="project" value="UniProtKB-KW"/>
</dbReference>
<dbReference type="Pfam" id="PF13920">
    <property type="entry name" value="zf-C3HC4_3"/>
    <property type="match status" value="1"/>
</dbReference>
<evidence type="ECO:0000256" key="11">
    <source>
        <dbReference type="ARBA" id="ARBA00023242"/>
    </source>
</evidence>
<evidence type="ECO:0000256" key="4">
    <source>
        <dbReference type="ARBA" id="ARBA00022723"/>
    </source>
</evidence>
<keyword evidence="17" id="KW-1185">Reference proteome</keyword>
<dbReference type="InterPro" id="IPR027417">
    <property type="entry name" value="P-loop_NTPase"/>
</dbReference>
<dbReference type="GO" id="GO:0009536">
    <property type="term" value="C:plastid"/>
    <property type="evidence" value="ECO:0007669"/>
    <property type="project" value="UniProtKB-SubCell"/>
</dbReference>
<dbReference type="Pfam" id="PF08797">
    <property type="entry name" value="HIRAN"/>
    <property type="match status" value="1"/>
</dbReference>
<evidence type="ECO:0000313" key="17">
    <source>
        <dbReference type="Proteomes" id="UP001152484"/>
    </source>
</evidence>
<name>A0A9P0YJX1_CUSEU</name>
<feature type="domain" description="Helicase ATP-binding" evidence="14">
    <location>
        <begin position="247"/>
        <end position="452"/>
    </location>
</feature>
<organism evidence="16 17">
    <name type="scientific">Cuscuta europaea</name>
    <name type="common">European dodder</name>
    <dbReference type="NCBI Taxonomy" id="41803"/>
    <lineage>
        <taxon>Eukaryota</taxon>
        <taxon>Viridiplantae</taxon>
        <taxon>Streptophyta</taxon>
        <taxon>Embryophyta</taxon>
        <taxon>Tracheophyta</taxon>
        <taxon>Spermatophyta</taxon>
        <taxon>Magnoliopsida</taxon>
        <taxon>eudicotyledons</taxon>
        <taxon>Gunneridae</taxon>
        <taxon>Pentapetalae</taxon>
        <taxon>asterids</taxon>
        <taxon>lamiids</taxon>
        <taxon>Solanales</taxon>
        <taxon>Convolvulaceae</taxon>
        <taxon>Cuscuteae</taxon>
        <taxon>Cuscuta</taxon>
        <taxon>Cuscuta subgen. Cuscuta</taxon>
    </lineage>
</organism>
<keyword evidence="6 12" id="KW-0863">Zinc-finger</keyword>
<comment type="similarity">
    <text evidence="3">Belongs to the SNF2/RAD54 helicase family. RAD16 subfamily.</text>
</comment>
<dbReference type="GO" id="GO:0004386">
    <property type="term" value="F:helicase activity"/>
    <property type="evidence" value="ECO:0007669"/>
    <property type="project" value="UniProtKB-KW"/>
</dbReference>
<dbReference type="InterPro" id="IPR050628">
    <property type="entry name" value="SNF2_RAD54_helicase_TF"/>
</dbReference>
<comment type="subcellular location">
    <subcellularLocation>
        <location evidence="1">Nucleus</location>
    </subcellularLocation>
    <subcellularLocation>
        <location evidence="2">Plastid</location>
    </subcellularLocation>
</comment>
<evidence type="ECO:0000259" key="13">
    <source>
        <dbReference type="PROSITE" id="PS50089"/>
    </source>
</evidence>
<evidence type="ECO:0000256" key="9">
    <source>
        <dbReference type="ARBA" id="ARBA00022833"/>
    </source>
</evidence>
<keyword evidence="5" id="KW-0547">Nucleotide-binding</keyword>
<accession>A0A9P0YJX1</accession>